<dbReference type="RefSeq" id="WP_138454077.1">
    <property type="nucleotide sequence ID" value="NZ_VBVZ01000805.1"/>
</dbReference>
<keyword evidence="3" id="KW-1185">Reference proteome</keyword>
<gene>
    <name evidence="2" type="ORF">FEM54_30665</name>
</gene>
<evidence type="ECO:0000313" key="3">
    <source>
        <dbReference type="Proteomes" id="UP000304941"/>
    </source>
</evidence>
<dbReference type="EMBL" id="VBVZ01000805">
    <property type="protein sequence ID" value="TLG87423.1"/>
    <property type="molecule type" value="Genomic_DNA"/>
</dbReference>
<proteinExistence type="predicted"/>
<accession>A0ABY2TVQ0</accession>
<evidence type="ECO:0000256" key="1">
    <source>
        <dbReference type="SAM" id="MobiDB-lite"/>
    </source>
</evidence>
<feature type="region of interest" description="Disordered" evidence="1">
    <location>
        <begin position="16"/>
        <end position="35"/>
    </location>
</feature>
<organism evidence="2 3">
    <name type="scientific">Pseudomonas edaphica</name>
    <dbReference type="NCBI Taxonomy" id="2006980"/>
    <lineage>
        <taxon>Bacteria</taxon>
        <taxon>Pseudomonadati</taxon>
        <taxon>Pseudomonadota</taxon>
        <taxon>Gammaproteobacteria</taxon>
        <taxon>Pseudomonadales</taxon>
        <taxon>Pseudomonadaceae</taxon>
        <taxon>Pseudomonas</taxon>
    </lineage>
</organism>
<comment type="caution">
    <text evidence="2">The sequence shown here is derived from an EMBL/GenBank/DDBJ whole genome shotgun (WGS) entry which is preliminary data.</text>
</comment>
<reference evidence="2 3" key="1">
    <citation type="submission" date="2019-05" db="EMBL/GenBank/DDBJ databases">
        <title>Pseudomonas edaphica sp. nov., isolated from rhizospheric soil of Cistus ladanifer L. in Spain.</title>
        <authorList>
            <person name="Peix A."/>
        </authorList>
    </citation>
    <scope>NUCLEOTIDE SEQUENCE [LARGE SCALE GENOMIC DNA]</scope>
    <source>
        <strain evidence="2 3">RD25</strain>
    </source>
</reference>
<sequence>MLNGAGRVVRWLPPLNTPAAPANAASTAPVTSTELQTYSQTWEKPLFNAQRRPDPPLQHSGEKAPVALKGLTLTGVIASGKVRKAFFKTDDGQQLSALEHQSLPNGWLVDQIEPLHVSLVQGGEVQILTLQLLK</sequence>
<dbReference type="Proteomes" id="UP000304941">
    <property type="component" value="Unassembled WGS sequence"/>
</dbReference>
<protein>
    <submittedName>
        <fullName evidence="2">General secretion pathway protein GspN</fullName>
    </submittedName>
</protein>
<name>A0ABY2TVQ0_9PSED</name>
<feature type="compositionally biased region" description="Low complexity" evidence="1">
    <location>
        <begin position="16"/>
        <end position="33"/>
    </location>
</feature>
<evidence type="ECO:0000313" key="2">
    <source>
        <dbReference type="EMBL" id="TLG87423.1"/>
    </source>
</evidence>
<feature type="non-terminal residue" evidence="2">
    <location>
        <position position="134"/>
    </location>
</feature>